<gene>
    <name evidence="2" type="ORF">K7432_008342</name>
</gene>
<dbReference type="PANTHER" id="PTHR35870">
    <property type="entry name" value="PROTEIN, PUTATIVE (AFU_ORTHOLOGUE AFUA_5G03330)-RELATED"/>
    <property type="match status" value="1"/>
</dbReference>
<comment type="caution">
    <text evidence="2">The sequence shown here is derived from an EMBL/GenBank/DDBJ whole genome shotgun (WGS) entry which is preliminary data.</text>
</comment>
<proteinExistence type="predicted"/>
<sequence>MQWKRRLTGKQKHEVYCINKQHKGSFRGADFQKPPDYDVFLDDFAHNHTSHLVCNLYICASKKRMRDMYKRITKHLDPLPEAKYNIDESNYSQFIGVKDAYRDLLDFFDQQIDQTGFDKVFNKYAPLLLPGLVGEIAHSLIQLGYAVEVRHNLILFEALALSTLGYGPHRELINQEFSVSLYEDPIAIIQEMSSDFRFKNVQFDPYTDTTREIDIQYFEYTQKYYKAWDSRRPLPRWENLINHPVELLSDKVAFWKGVGEAATQEEDRFAHAIKSIRTMKELAKVYPQDEEIWRHGSRKVLDLVQNPEDWDRKLGLASKQ</sequence>
<evidence type="ECO:0000313" key="2">
    <source>
        <dbReference type="EMBL" id="KAK9764280.1"/>
    </source>
</evidence>
<accession>A0ABR2WRX4</accession>
<dbReference type="PANTHER" id="PTHR35870:SF6">
    <property type="entry name" value="MGS207 PROTEIN"/>
    <property type="match status" value="1"/>
</dbReference>
<protein>
    <submittedName>
        <fullName evidence="2">Uncharacterized protein</fullName>
    </submittedName>
</protein>
<reference evidence="2 3" key="1">
    <citation type="submission" date="2023-04" db="EMBL/GenBank/DDBJ databases">
        <title>Genome of Basidiobolus ranarum AG-B5.</title>
        <authorList>
            <person name="Stajich J.E."/>
            <person name="Carter-House D."/>
            <person name="Gryganskyi A."/>
        </authorList>
    </citation>
    <scope>NUCLEOTIDE SEQUENCE [LARGE SCALE GENOMIC DNA]</scope>
    <source>
        <strain evidence="2 3">AG-B5</strain>
    </source>
</reference>
<keyword evidence="3" id="KW-1185">Reference proteome</keyword>
<dbReference type="Pfam" id="PF14027">
    <property type="entry name" value="Questin_oxidase"/>
    <property type="match status" value="1"/>
</dbReference>
<organism evidence="2 3">
    <name type="scientific">Basidiobolus ranarum</name>
    <dbReference type="NCBI Taxonomy" id="34480"/>
    <lineage>
        <taxon>Eukaryota</taxon>
        <taxon>Fungi</taxon>
        <taxon>Fungi incertae sedis</taxon>
        <taxon>Zoopagomycota</taxon>
        <taxon>Entomophthoromycotina</taxon>
        <taxon>Basidiobolomycetes</taxon>
        <taxon>Basidiobolales</taxon>
        <taxon>Basidiobolaceae</taxon>
        <taxon>Basidiobolus</taxon>
    </lineage>
</organism>
<name>A0ABR2WRX4_9FUNG</name>
<dbReference type="InterPro" id="IPR025337">
    <property type="entry name" value="Questin_oxidase-like"/>
</dbReference>
<dbReference type="Proteomes" id="UP001479436">
    <property type="component" value="Unassembled WGS sequence"/>
</dbReference>
<keyword evidence="1" id="KW-0560">Oxidoreductase</keyword>
<dbReference type="EMBL" id="JASJQH010000457">
    <property type="protein sequence ID" value="KAK9764280.1"/>
    <property type="molecule type" value="Genomic_DNA"/>
</dbReference>
<evidence type="ECO:0000256" key="1">
    <source>
        <dbReference type="ARBA" id="ARBA00023002"/>
    </source>
</evidence>
<evidence type="ECO:0000313" key="3">
    <source>
        <dbReference type="Proteomes" id="UP001479436"/>
    </source>
</evidence>